<name>A0A9D1SDK3_9FIRM</name>
<sequence length="179" mass="20254">MPTINITIDLDSELARVREALGDMRKRAPMVIRTAVNNTAKKAKNMDDRITKKTYTAKGDINNLQLKKATTANLIAELRDKGGAIPMSHFSHYAGKRVGVSAVINTKKGRKRIGKYGNKAFLYNTIMVRMTSKRLPIEKMMSLTSPTAHYNRYTWATIEDEIRAMLHDSIDSELERLLN</sequence>
<reference evidence="1" key="2">
    <citation type="journal article" date="2021" name="PeerJ">
        <title>Extensive microbial diversity within the chicken gut microbiome revealed by metagenomics and culture.</title>
        <authorList>
            <person name="Gilroy R."/>
            <person name="Ravi A."/>
            <person name="Getino M."/>
            <person name="Pursley I."/>
            <person name="Horton D.L."/>
            <person name="Alikhan N.F."/>
            <person name="Baker D."/>
            <person name="Gharbi K."/>
            <person name="Hall N."/>
            <person name="Watson M."/>
            <person name="Adriaenssens E.M."/>
            <person name="Foster-Nyarko E."/>
            <person name="Jarju S."/>
            <person name="Secka A."/>
            <person name="Antonio M."/>
            <person name="Oren A."/>
            <person name="Chaudhuri R.R."/>
            <person name="La Ragione R."/>
            <person name="Hildebrand F."/>
            <person name="Pallen M.J."/>
        </authorList>
    </citation>
    <scope>NUCLEOTIDE SEQUENCE</scope>
    <source>
        <strain evidence="1">USAMLcec3-3695</strain>
    </source>
</reference>
<dbReference type="Proteomes" id="UP000824109">
    <property type="component" value="Unassembled WGS sequence"/>
</dbReference>
<gene>
    <name evidence="1" type="ORF">IAA61_00110</name>
</gene>
<dbReference type="AlphaFoldDB" id="A0A9D1SDK3"/>
<protein>
    <submittedName>
        <fullName evidence="1">Uncharacterized protein</fullName>
    </submittedName>
</protein>
<evidence type="ECO:0000313" key="1">
    <source>
        <dbReference type="EMBL" id="HIU56195.1"/>
    </source>
</evidence>
<proteinExistence type="predicted"/>
<evidence type="ECO:0000313" key="2">
    <source>
        <dbReference type="Proteomes" id="UP000824109"/>
    </source>
</evidence>
<organism evidence="1 2">
    <name type="scientific">Candidatus Ornithomonoglobus merdipullorum</name>
    <dbReference type="NCBI Taxonomy" id="2840895"/>
    <lineage>
        <taxon>Bacteria</taxon>
        <taxon>Bacillati</taxon>
        <taxon>Bacillota</taxon>
        <taxon>Clostridia</taxon>
        <taxon>Candidatus Ornithomonoglobus</taxon>
    </lineage>
</organism>
<reference evidence="1" key="1">
    <citation type="submission" date="2020-10" db="EMBL/GenBank/DDBJ databases">
        <authorList>
            <person name="Gilroy R."/>
        </authorList>
    </citation>
    <scope>NUCLEOTIDE SEQUENCE</scope>
    <source>
        <strain evidence="1">USAMLcec3-3695</strain>
    </source>
</reference>
<comment type="caution">
    <text evidence="1">The sequence shown here is derived from an EMBL/GenBank/DDBJ whole genome shotgun (WGS) entry which is preliminary data.</text>
</comment>
<dbReference type="EMBL" id="DVNB01000002">
    <property type="protein sequence ID" value="HIU56195.1"/>
    <property type="molecule type" value="Genomic_DNA"/>
</dbReference>
<accession>A0A9D1SDK3</accession>